<evidence type="ECO:0000259" key="1">
    <source>
        <dbReference type="Pfam" id="PF12728"/>
    </source>
</evidence>
<dbReference type="Proteomes" id="UP000186549">
    <property type="component" value="Unassembled WGS sequence"/>
</dbReference>
<proteinExistence type="predicted"/>
<dbReference type="InterPro" id="IPR009061">
    <property type="entry name" value="DNA-bd_dom_put_sf"/>
</dbReference>
<reference evidence="2 3" key="1">
    <citation type="journal article" date="2016" name="Nat. Biotechnol.">
        <title>Measurement of bacterial replication rates in microbial communities.</title>
        <authorList>
            <person name="Brown C.T."/>
            <person name="Olm M.R."/>
            <person name="Thomas B.C."/>
            <person name="Banfield J.F."/>
        </authorList>
    </citation>
    <scope>NUCLEOTIDE SEQUENCE [LARGE SCALE GENOMIC DNA]</scope>
    <source>
        <strain evidence="2">45_41</strain>
    </source>
</reference>
<sequence length="70" mass="8245">MGRTKSVGKVEPVQKTWLSTKEAMAYLGCSMDLLEKLRNNAEISFSKYNNRTIWYDLKSIERFIERNRVV</sequence>
<name>A0A1Q6HQQ2_BACUN</name>
<evidence type="ECO:0000313" key="3">
    <source>
        <dbReference type="Proteomes" id="UP000186549"/>
    </source>
</evidence>
<dbReference type="Pfam" id="PF12728">
    <property type="entry name" value="HTH_17"/>
    <property type="match status" value="1"/>
</dbReference>
<accession>A0A1Q6HQQ2</accession>
<dbReference type="AlphaFoldDB" id="A0A1Q6HQQ2"/>
<comment type="caution">
    <text evidence="2">The sequence shown here is derived from an EMBL/GenBank/DDBJ whole genome shotgun (WGS) entry which is preliminary data.</text>
</comment>
<evidence type="ECO:0000313" key="2">
    <source>
        <dbReference type="EMBL" id="OKZ28829.1"/>
    </source>
</evidence>
<dbReference type="EMBL" id="MNQU01000332">
    <property type="protein sequence ID" value="OKZ28829.1"/>
    <property type="molecule type" value="Genomic_DNA"/>
</dbReference>
<dbReference type="InterPro" id="IPR041657">
    <property type="entry name" value="HTH_17"/>
</dbReference>
<protein>
    <recommendedName>
        <fullName evidence="1">Helix-turn-helix domain-containing protein</fullName>
    </recommendedName>
</protein>
<organism evidence="2 3">
    <name type="scientific">Bacteroides uniformis</name>
    <dbReference type="NCBI Taxonomy" id="820"/>
    <lineage>
        <taxon>Bacteria</taxon>
        <taxon>Pseudomonadati</taxon>
        <taxon>Bacteroidota</taxon>
        <taxon>Bacteroidia</taxon>
        <taxon>Bacteroidales</taxon>
        <taxon>Bacteroidaceae</taxon>
        <taxon>Bacteroides</taxon>
    </lineage>
</organism>
<dbReference type="SUPFAM" id="SSF46955">
    <property type="entry name" value="Putative DNA-binding domain"/>
    <property type="match status" value="1"/>
</dbReference>
<feature type="domain" description="Helix-turn-helix" evidence="1">
    <location>
        <begin position="17"/>
        <end position="68"/>
    </location>
</feature>
<gene>
    <name evidence="2" type="ORF">BHV79_17700</name>
</gene>